<accession>A0AAN8RSL9</accession>
<organism evidence="8 9">
    <name type="scientific">Arthrobotrys conoides</name>
    <dbReference type="NCBI Taxonomy" id="74498"/>
    <lineage>
        <taxon>Eukaryota</taxon>
        <taxon>Fungi</taxon>
        <taxon>Dikarya</taxon>
        <taxon>Ascomycota</taxon>
        <taxon>Pezizomycotina</taxon>
        <taxon>Orbiliomycetes</taxon>
        <taxon>Orbiliales</taxon>
        <taxon>Orbiliaceae</taxon>
        <taxon>Arthrobotrys</taxon>
    </lineage>
</organism>
<evidence type="ECO:0000256" key="6">
    <source>
        <dbReference type="ARBA" id="ARBA00047949"/>
    </source>
</evidence>
<dbReference type="InterPro" id="IPR042081">
    <property type="entry name" value="RNA_2'-PTrans_C"/>
</dbReference>
<dbReference type="SUPFAM" id="SSF56399">
    <property type="entry name" value="ADP-ribosylation"/>
    <property type="match status" value="1"/>
</dbReference>
<dbReference type="GO" id="GO:0006388">
    <property type="term" value="P:tRNA splicing, via endonucleolytic cleavage and ligation"/>
    <property type="evidence" value="ECO:0007669"/>
    <property type="project" value="TreeGrafter"/>
</dbReference>
<dbReference type="PANTHER" id="PTHR12684:SF2">
    <property type="entry name" value="TRNA 2'-PHOSPHOTRANSFERASE 1"/>
    <property type="match status" value="1"/>
</dbReference>
<keyword evidence="4" id="KW-0808">Transferase</keyword>
<dbReference type="PANTHER" id="PTHR12684">
    <property type="entry name" value="PUTATIVE PHOSPHOTRANSFERASE"/>
    <property type="match status" value="1"/>
</dbReference>
<dbReference type="AlphaFoldDB" id="A0AAN8RSL9"/>
<evidence type="ECO:0000256" key="3">
    <source>
        <dbReference type="ARBA" id="ARBA00012007"/>
    </source>
</evidence>
<dbReference type="EC" id="2.7.1.160" evidence="3"/>
<reference evidence="8 9" key="1">
    <citation type="submission" date="2019-10" db="EMBL/GenBank/DDBJ databases">
        <authorList>
            <person name="Palmer J.M."/>
        </authorList>
    </citation>
    <scope>NUCLEOTIDE SEQUENCE [LARGE SCALE GENOMIC DNA]</scope>
    <source>
        <strain evidence="8 9">TWF506</strain>
    </source>
</reference>
<sequence length="411" mass="45143">MTTGLGCHLSCDSINCSSATSNGRSRLLVVPDHMRSHLPSSSIGRIYSVILKYTSYPKSYPYHQYNRTMTRGSRSSRGGRRGGMDRIEQVSRALSRTLRHSAHEEKLNIRQDGYVNVEELLNSRKYKDLQLDFPTLCQVVQENSKKRFKIIREVLGPAATPPLLSSIGAATSAEPSASADPAGTVSSIEDFLPDFDNDPNPDPSHYFIRANQGHSISIQDDLLLQPIDEQNVPNICVHGTYYSALTLILQSGGLKKMGRTHIHCATGLPKASVHPETGEDIPAVLSGMRFDAEVLFYIDVLKGVQDGLKFWRSDNGVILTTGKEGEDCLPMDYVLRVEDVGGRAGGGELWTRDEGVIKEWPKTGKGKQLPRSPKNGQSSRGGRGVKGRSRPKVQVEDALDDVAEALDNTKI</sequence>
<protein>
    <recommendedName>
        <fullName evidence="3">2'-phosphotransferase</fullName>
        <ecNumber evidence="3">2.7.1.160</ecNumber>
    </recommendedName>
</protein>
<keyword evidence="5" id="KW-0520">NAD</keyword>
<dbReference type="EMBL" id="JAVHJM010000007">
    <property type="protein sequence ID" value="KAK6510355.1"/>
    <property type="molecule type" value="Genomic_DNA"/>
</dbReference>
<feature type="region of interest" description="Disordered" evidence="7">
    <location>
        <begin position="355"/>
        <end position="399"/>
    </location>
</feature>
<evidence type="ECO:0000256" key="4">
    <source>
        <dbReference type="ARBA" id="ARBA00022679"/>
    </source>
</evidence>
<dbReference type="Gene3D" id="3.20.170.30">
    <property type="match status" value="1"/>
</dbReference>
<gene>
    <name evidence="8" type="ORF">TWF506_009467</name>
</gene>
<evidence type="ECO:0000313" key="8">
    <source>
        <dbReference type="EMBL" id="KAK6510355.1"/>
    </source>
</evidence>
<dbReference type="InterPro" id="IPR042080">
    <property type="entry name" value="RNA_2'-PTrans_N"/>
</dbReference>
<evidence type="ECO:0000256" key="1">
    <source>
        <dbReference type="ARBA" id="ARBA00003343"/>
    </source>
</evidence>
<comment type="catalytic activity">
    <reaction evidence="6">
        <text>2'-phospho-[ligated tRNA] + NAD(+) = mature tRNA + ADP-alpha-D-ribose 1'',2''-cyclic phosphate + nicotinamide</text>
        <dbReference type="Rhea" id="RHEA:23324"/>
        <dbReference type="Rhea" id="RHEA-COMP:11106"/>
        <dbReference type="Rhea" id="RHEA-COMP:11107"/>
        <dbReference type="ChEBI" id="CHEBI:17154"/>
        <dbReference type="ChEBI" id="CHEBI:57540"/>
        <dbReference type="ChEBI" id="CHEBI:76596"/>
        <dbReference type="ChEBI" id="CHEBI:82883"/>
        <dbReference type="ChEBI" id="CHEBI:85027"/>
        <dbReference type="EC" id="2.7.1.160"/>
    </reaction>
</comment>
<name>A0AAN8RSL9_9PEZI</name>
<proteinExistence type="inferred from homology"/>
<evidence type="ECO:0000256" key="2">
    <source>
        <dbReference type="ARBA" id="ARBA00009836"/>
    </source>
</evidence>
<dbReference type="InterPro" id="IPR002745">
    <property type="entry name" value="Ptrans_KptA/Tpt1"/>
</dbReference>
<dbReference type="Pfam" id="PF01885">
    <property type="entry name" value="PTS_2-RNA"/>
    <property type="match status" value="1"/>
</dbReference>
<keyword evidence="9" id="KW-1185">Reference proteome</keyword>
<evidence type="ECO:0000256" key="5">
    <source>
        <dbReference type="ARBA" id="ARBA00023027"/>
    </source>
</evidence>
<dbReference type="Gene3D" id="1.10.10.970">
    <property type="entry name" value="RNA 2'-phosphotransferase, Tpt1/KptA family, N-terminal domain"/>
    <property type="match status" value="1"/>
</dbReference>
<evidence type="ECO:0000256" key="7">
    <source>
        <dbReference type="SAM" id="MobiDB-lite"/>
    </source>
</evidence>
<comment type="caution">
    <text evidence="8">The sequence shown here is derived from an EMBL/GenBank/DDBJ whole genome shotgun (WGS) entry which is preliminary data.</text>
</comment>
<evidence type="ECO:0000313" key="9">
    <source>
        <dbReference type="Proteomes" id="UP001307849"/>
    </source>
</evidence>
<comment type="similarity">
    <text evidence="2">Belongs to the KptA/TPT1 family.</text>
</comment>
<dbReference type="Proteomes" id="UP001307849">
    <property type="component" value="Unassembled WGS sequence"/>
</dbReference>
<comment type="function">
    <text evidence="1">Catalyzes the last step of tRNA splicing, the transfer of the splice junction 2'-phosphate from ligated tRNA to NAD to produce ADP-ribose 1''-2'' cyclic phosphate.</text>
</comment>
<dbReference type="GO" id="GO:0000215">
    <property type="term" value="F:tRNA 2'-phosphotransferase activity"/>
    <property type="evidence" value="ECO:0007669"/>
    <property type="project" value="UniProtKB-EC"/>
</dbReference>